<gene>
    <name evidence="1" type="ORF">TeGR_g7658</name>
</gene>
<dbReference type="InterPro" id="IPR001611">
    <property type="entry name" value="Leu-rich_rpt"/>
</dbReference>
<dbReference type="InterPro" id="IPR032675">
    <property type="entry name" value="LRR_dom_sf"/>
</dbReference>
<dbReference type="Proteomes" id="UP001165060">
    <property type="component" value="Unassembled WGS sequence"/>
</dbReference>
<dbReference type="PANTHER" id="PTHR48010">
    <property type="entry name" value="OS05G0588300 PROTEIN"/>
    <property type="match status" value="1"/>
</dbReference>
<comment type="caution">
    <text evidence="1">The sequence shown here is derived from an EMBL/GenBank/DDBJ whole genome shotgun (WGS) entry which is preliminary data.</text>
</comment>
<evidence type="ECO:0000313" key="1">
    <source>
        <dbReference type="EMBL" id="GMI21153.1"/>
    </source>
</evidence>
<organism evidence="1 2">
    <name type="scientific">Tetraparma gracilis</name>
    <dbReference type="NCBI Taxonomy" id="2962635"/>
    <lineage>
        <taxon>Eukaryota</taxon>
        <taxon>Sar</taxon>
        <taxon>Stramenopiles</taxon>
        <taxon>Ochrophyta</taxon>
        <taxon>Bolidophyceae</taxon>
        <taxon>Parmales</taxon>
        <taxon>Triparmaceae</taxon>
        <taxon>Tetraparma</taxon>
    </lineage>
</organism>
<dbReference type="InterPro" id="IPR050994">
    <property type="entry name" value="At_inactive_RLKs"/>
</dbReference>
<dbReference type="EMBL" id="BRYB01002528">
    <property type="protein sequence ID" value="GMI21153.1"/>
    <property type="molecule type" value="Genomic_DNA"/>
</dbReference>
<proteinExistence type="predicted"/>
<dbReference type="Pfam" id="PF00560">
    <property type="entry name" value="LRR_1"/>
    <property type="match status" value="1"/>
</dbReference>
<keyword evidence="2" id="KW-1185">Reference proteome</keyword>
<name>A0ABQ6M7X9_9STRA</name>
<protein>
    <submittedName>
        <fullName evidence="1">Uncharacterized protein</fullName>
    </submittedName>
</protein>
<feature type="non-terminal residue" evidence="1">
    <location>
        <position position="1"/>
    </location>
</feature>
<dbReference type="SUPFAM" id="SSF52047">
    <property type="entry name" value="RNI-like"/>
    <property type="match status" value="1"/>
</dbReference>
<dbReference type="Gene3D" id="3.80.10.10">
    <property type="entry name" value="Ribonuclease Inhibitor"/>
    <property type="match status" value="3"/>
</dbReference>
<evidence type="ECO:0000313" key="2">
    <source>
        <dbReference type="Proteomes" id="UP001165060"/>
    </source>
</evidence>
<accession>A0ABQ6M7X9</accession>
<sequence length="540" mass="59708">EEEGAGGKKAARDLNSDMKAVKKLAKGFGKELGWLLNGDDGSNPGSWVGVEVDGARDWQSYLNRYADLQESLGVTNVAGAEQHWKDYGQAEGRDCTRPETSERVVKIDWSGQNLSGILDGRLLRRLDGLRELDVHNNGIAGIIPVQLEEMEKLEVLRVYQNRLEGPLKMKKLVDMRVCDVVRSDNKMIDGNSFTSDGCPQRFVAQMERHRVRVCAREMGMDGLKLEDGKGPDGAWKGVWWDAEGCWVIGINWSGCELKGDVADEMKHFQRLEWAVLLDNPQLTTVHLPKMLRKAKLRESGTPFWLYDNPRDERTLLMSAAVKLSKSPVWLLDGAGMSKLKWKGVKLDAEGWVVGIDWSECGLKEAVPDALGLLTRLEYVFLCGNPHLNTENLPKKLGTVALVSEGTAVWGSGAIGDKGLLIEAATRLGKDLAWLQNGNGEDIAKWRGINVDSSLRITRIDWQNQGLSGTIPEALGGLQSLAILHLHGRGTQVSGLRRPLPSSLKSLQNLTTMYVPSDFFNGIRAADRSQVQAMLEMGCSR</sequence>
<dbReference type="PANTHER" id="PTHR48010:SF58">
    <property type="entry name" value="RECEPTOR PROTEIN KINASE-LIKE PROTEIN ZAR1"/>
    <property type="match status" value="1"/>
</dbReference>
<reference evidence="1 2" key="1">
    <citation type="journal article" date="2023" name="Commun. Biol.">
        <title>Genome analysis of Parmales, the sister group of diatoms, reveals the evolutionary specialization of diatoms from phago-mixotrophs to photoautotrophs.</title>
        <authorList>
            <person name="Ban H."/>
            <person name="Sato S."/>
            <person name="Yoshikawa S."/>
            <person name="Yamada K."/>
            <person name="Nakamura Y."/>
            <person name="Ichinomiya M."/>
            <person name="Sato N."/>
            <person name="Blanc-Mathieu R."/>
            <person name="Endo H."/>
            <person name="Kuwata A."/>
            <person name="Ogata H."/>
        </authorList>
    </citation>
    <scope>NUCLEOTIDE SEQUENCE [LARGE SCALE GENOMIC DNA]</scope>
</reference>